<keyword evidence="2" id="KW-1185">Reference proteome</keyword>
<dbReference type="OrthoDB" id="5412286at2759"/>
<comment type="caution">
    <text evidence="1">The sequence shown here is derived from an EMBL/GenBank/DDBJ whole genome shotgun (WGS) entry which is preliminary data.</text>
</comment>
<dbReference type="EMBL" id="MCFK01007384">
    <property type="protein sequence ID" value="RKF57476.1"/>
    <property type="molecule type" value="Genomic_DNA"/>
</dbReference>
<evidence type="ECO:0000313" key="2">
    <source>
        <dbReference type="Proteomes" id="UP000286134"/>
    </source>
</evidence>
<sequence>MNFDAFNRMVWFLTYLGNHTAAVQRGLNMGVALFIQYFEQTKLREHPKALITKLLKETLKQSDYLLFKEVVNLIEGKHLTLNKIVSIKAVLRELSDNLKLALPNIEPDKIKKKTYHVLCLLLCKRNNI</sequence>
<evidence type="ECO:0000313" key="1">
    <source>
        <dbReference type="EMBL" id="RKF57476.1"/>
    </source>
</evidence>
<evidence type="ECO:0008006" key="3">
    <source>
        <dbReference type="Google" id="ProtNLM"/>
    </source>
</evidence>
<gene>
    <name evidence="1" type="ORF">OnM2_073008</name>
</gene>
<protein>
    <recommendedName>
        <fullName evidence="3">LAGLIDADG endonuclease</fullName>
    </recommendedName>
</protein>
<accession>A0A420HJ74</accession>
<dbReference type="Proteomes" id="UP000286134">
    <property type="component" value="Unassembled WGS sequence"/>
</dbReference>
<organism evidence="1 2">
    <name type="scientific">Erysiphe neolycopersici</name>
    <dbReference type="NCBI Taxonomy" id="212602"/>
    <lineage>
        <taxon>Eukaryota</taxon>
        <taxon>Fungi</taxon>
        <taxon>Dikarya</taxon>
        <taxon>Ascomycota</taxon>
        <taxon>Pezizomycotina</taxon>
        <taxon>Leotiomycetes</taxon>
        <taxon>Erysiphales</taxon>
        <taxon>Erysiphaceae</taxon>
        <taxon>Erysiphe</taxon>
    </lineage>
</organism>
<name>A0A420HJ74_9PEZI</name>
<proteinExistence type="predicted"/>
<reference evidence="1 2" key="1">
    <citation type="journal article" date="2018" name="BMC Genomics">
        <title>Comparative genome analyses reveal sequence features reflecting distinct modes of host-adaptation between dicot and monocot powdery mildew.</title>
        <authorList>
            <person name="Wu Y."/>
            <person name="Ma X."/>
            <person name="Pan Z."/>
            <person name="Kale S.D."/>
            <person name="Song Y."/>
            <person name="King H."/>
            <person name="Zhang Q."/>
            <person name="Presley C."/>
            <person name="Deng X."/>
            <person name="Wei C.I."/>
            <person name="Xiao S."/>
        </authorList>
    </citation>
    <scope>NUCLEOTIDE SEQUENCE [LARGE SCALE GENOMIC DNA]</scope>
    <source>
        <strain evidence="1">UMSG2</strain>
    </source>
</reference>
<dbReference type="AlphaFoldDB" id="A0A420HJ74"/>